<feature type="transmembrane region" description="Helical" evidence="1">
    <location>
        <begin position="43"/>
        <end position="65"/>
    </location>
</feature>
<proteinExistence type="predicted"/>
<keyword evidence="1" id="KW-0812">Transmembrane</keyword>
<organism evidence="2 3">
    <name type="scientific">Actinotalea fermentans</name>
    <dbReference type="NCBI Taxonomy" id="43671"/>
    <lineage>
        <taxon>Bacteria</taxon>
        <taxon>Bacillati</taxon>
        <taxon>Actinomycetota</taxon>
        <taxon>Actinomycetes</taxon>
        <taxon>Micrococcales</taxon>
        <taxon>Cellulomonadaceae</taxon>
        <taxon>Actinotalea</taxon>
    </lineage>
</organism>
<evidence type="ECO:0000313" key="3">
    <source>
        <dbReference type="Proteomes" id="UP000321484"/>
    </source>
</evidence>
<gene>
    <name evidence="2" type="ORF">AFE02nite_18350</name>
</gene>
<accession>A0A511YY29</accession>
<dbReference type="Proteomes" id="UP000321484">
    <property type="component" value="Unassembled WGS sequence"/>
</dbReference>
<keyword evidence="1" id="KW-0472">Membrane</keyword>
<reference evidence="2 3" key="1">
    <citation type="submission" date="2019-07" db="EMBL/GenBank/DDBJ databases">
        <title>Whole genome shotgun sequence of Actinotalea fermentans NBRC 105374.</title>
        <authorList>
            <person name="Hosoyama A."/>
            <person name="Uohara A."/>
            <person name="Ohji S."/>
            <person name="Ichikawa N."/>
        </authorList>
    </citation>
    <scope>NUCLEOTIDE SEQUENCE [LARGE SCALE GENOMIC DNA]</scope>
    <source>
        <strain evidence="2 3">NBRC 105374</strain>
    </source>
</reference>
<dbReference type="EMBL" id="BJYK01000005">
    <property type="protein sequence ID" value="GEN80101.1"/>
    <property type="molecule type" value="Genomic_DNA"/>
</dbReference>
<name>A0A511YY29_9CELL</name>
<keyword evidence="1" id="KW-1133">Transmembrane helix</keyword>
<dbReference type="RefSeq" id="WP_034248328.1">
    <property type="nucleotide sequence ID" value="NZ_BJYK01000005.1"/>
</dbReference>
<comment type="caution">
    <text evidence="2">The sequence shown here is derived from an EMBL/GenBank/DDBJ whole genome shotgun (WGS) entry which is preliminary data.</text>
</comment>
<sequence>MSEQFDAGLRDLYAAAEMAHDARPGLAVGAMIARTRRTRRTRVAAVTLATAAAVVGVAVAGTAVVSNLDATPAPPADGPTATDAPDDAVTDPAAALACGSLLGDVATVPPDAGLTLSMGLETPELSAGDLLAWLGTSTGDGAAADQATQNWLPAEGGGIPAGYGFVVTQDGVVVGTTLASLSEVDAPDGDPRTHEARLAAVGCDGRALAPGAYELVAYLPLQLETGPDAWTPATLLSGPVAFTVPDAGPLPPADAHYLPDGASAVPPSDPAAPLPDGSYLAHVSDIDAAAGTVSADVVVLYFGSAAEEWVAANAPGTEILDDYVSDDPDGQTDRVIPLATDTPVWEVCWGPNEQKVRRTGGVAEWATAPIEDGESLCSDTSTIPVGGLYWLDVRGGVIAQVVGQFVP</sequence>
<keyword evidence="3" id="KW-1185">Reference proteome</keyword>
<evidence type="ECO:0000313" key="2">
    <source>
        <dbReference type="EMBL" id="GEN80101.1"/>
    </source>
</evidence>
<evidence type="ECO:0000256" key="1">
    <source>
        <dbReference type="SAM" id="Phobius"/>
    </source>
</evidence>
<dbReference type="AlphaFoldDB" id="A0A511YY29"/>
<protein>
    <submittedName>
        <fullName evidence="2">Uncharacterized protein</fullName>
    </submittedName>
</protein>